<dbReference type="Proteomes" id="UP000595349">
    <property type="component" value="Chromosome"/>
</dbReference>
<dbReference type="EMBL" id="CP054706">
    <property type="protein sequence ID" value="QQK78677.1"/>
    <property type="molecule type" value="Genomic_DNA"/>
</dbReference>
<dbReference type="Gene3D" id="3.40.1620.10">
    <property type="entry name" value="YefM-like domain"/>
    <property type="match status" value="1"/>
</dbReference>
<name>A0A7T7CE53_9BACI</name>
<evidence type="ECO:0000256" key="2">
    <source>
        <dbReference type="SAM" id="Coils"/>
    </source>
</evidence>
<evidence type="ECO:0008006" key="5">
    <source>
        <dbReference type="Google" id="ProtNLM"/>
    </source>
</evidence>
<dbReference type="KEGG" id="scib:HUG20_01340"/>
<proteinExistence type="inferred from homology"/>
<accession>A0A7T7CE53</accession>
<reference evidence="3 4" key="1">
    <citation type="submission" date="2020-06" db="EMBL/GenBank/DDBJ databases">
        <title>Genomic analysis of Salicibibacter sp. NKC21-4.</title>
        <authorList>
            <person name="Oh Y.J."/>
        </authorList>
    </citation>
    <scope>NUCLEOTIDE SEQUENCE [LARGE SCALE GENOMIC DNA]</scope>
    <source>
        <strain evidence="3 4">NKC21-4</strain>
    </source>
</reference>
<dbReference type="SUPFAM" id="SSF143120">
    <property type="entry name" value="YefM-like"/>
    <property type="match status" value="1"/>
</dbReference>
<keyword evidence="4" id="KW-1185">Reference proteome</keyword>
<evidence type="ECO:0000313" key="4">
    <source>
        <dbReference type="Proteomes" id="UP000595349"/>
    </source>
</evidence>
<protein>
    <recommendedName>
        <fullName evidence="5">Antitoxin</fullName>
    </recommendedName>
</protein>
<evidence type="ECO:0000256" key="1">
    <source>
        <dbReference type="ARBA" id="ARBA00009981"/>
    </source>
</evidence>
<organism evidence="3 4">
    <name type="scientific">Salicibibacter cibi</name>
    <dbReference type="NCBI Taxonomy" id="2743001"/>
    <lineage>
        <taxon>Bacteria</taxon>
        <taxon>Bacillati</taxon>
        <taxon>Bacillota</taxon>
        <taxon>Bacilli</taxon>
        <taxon>Bacillales</taxon>
        <taxon>Bacillaceae</taxon>
        <taxon>Salicibibacter</taxon>
    </lineage>
</organism>
<dbReference type="AlphaFoldDB" id="A0A7T7CE53"/>
<keyword evidence="2" id="KW-0175">Coiled coil</keyword>
<gene>
    <name evidence="3" type="ORF">HUG20_01340</name>
</gene>
<sequence length="108" mass="12330">MTLIDNDRLFNVSTTKRKLSEILNSVQEEPAYIIKRDQVQAAIISLEELKRKDALIERLEEEVFEAAANVRALKAEQESAEWVNADEMVASDLTDNPYANLSDEELFD</sequence>
<comment type="similarity">
    <text evidence="1">Belongs to the phD/YefM antitoxin family.</text>
</comment>
<dbReference type="InterPro" id="IPR036165">
    <property type="entry name" value="YefM-like_sf"/>
</dbReference>
<feature type="coiled-coil region" evidence="2">
    <location>
        <begin position="49"/>
        <end position="76"/>
    </location>
</feature>
<dbReference type="RefSeq" id="WP_200087145.1">
    <property type="nucleotide sequence ID" value="NZ_CP054706.1"/>
</dbReference>
<evidence type="ECO:0000313" key="3">
    <source>
        <dbReference type="EMBL" id="QQK78677.1"/>
    </source>
</evidence>